<dbReference type="AlphaFoldDB" id="A0A8R2NT75"/>
<evidence type="ECO:0000313" key="9">
    <source>
        <dbReference type="Proteomes" id="UP000007819"/>
    </source>
</evidence>
<dbReference type="Gene3D" id="6.20.210.20">
    <property type="entry name" value="THAP domain"/>
    <property type="match status" value="1"/>
</dbReference>
<keyword evidence="3" id="KW-0862">Zinc</keyword>
<accession>A0A8R2NT75</accession>
<protein>
    <recommendedName>
        <fullName evidence="7">THAP-type domain-containing protein</fullName>
    </recommendedName>
</protein>
<proteinExistence type="predicted"/>
<reference evidence="9" key="1">
    <citation type="submission" date="2010-06" db="EMBL/GenBank/DDBJ databases">
        <authorList>
            <person name="Jiang H."/>
            <person name="Abraham K."/>
            <person name="Ali S."/>
            <person name="Alsbrooks S.L."/>
            <person name="Anim B.N."/>
            <person name="Anosike U.S."/>
            <person name="Attaway T."/>
            <person name="Bandaranaike D.P."/>
            <person name="Battles P.K."/>
            <person name="Bell S.N."/>
            <person name="Bell A.V."/>
            <person name="Beltran B."/>
            <person name="Bickham C."/>
            <person name="Bustamante Y."/>
            <person name="Caleb T."/>
            <person name="Canada A."/>
            <person name="Cardenas V."/>
            <person name="Carter K."/>
            <person name="Chacko J."/>
            <person name="Chandrabose M.N."/>
            <person name="Chavez D."/>
            <person name="Chavez A."/>
            <person name="Chen L."/>
            <person name="Chu H.-S."/>
            <person name="Claassen K.J."/>
            <person name="Cockrell R."/>
            <person name="Collins M."/>
            <person name="Cooper J.A."/>
            <person name="Cree A."/>
            <person name="Curry S.M."/>
            <person name="Da Y."/>
            <person name="Dao M.D."/>
            <person name="Das B."/>
            <person name="Davila M.-L."/>
            <person name="Davy-Carroll L."/>
            <person name="Denson S."/>
            <person name="Dinh H."/>
            <person name="Ebong V.E."/>
            <person name="Edwards J.R."/>
            <person name="Egan A."/>
            <person name="El-Daye J."/>
            <person name="Escobedo L."/>
            <person name="Fernandez S."/>
            <person name="Fernando P.R."/>
            <person name="Flagg N."/>
            <person name="Forbes L.D."/>
            <person name="Fowler R.G."/>
            <person name="Fu Q."/>
            <person name="Gabisi R.A."/>
            <person name="Ganer J."/>
            <person name="Garbino Pronczuk A."/>
            <person name="Garcia R.M."/>
            <person name="Garner T."/>
            <person name="Garrett T.E."/>
            <person name="Gonzalez D.A."/>
            <person name="Hamid H."/>
            <person name="Hawkins E.S."/>
            <person name="Hirani K."/>
            <person name="Hogues M.E."/>
            <person name="Hollins B."/>
            <person name="Hsiao C.-H."/>
            <person name="Jabil R."/>
            <person name="James M.L."/>
            <person name="Jhangiani S.N."/>
            <person name="Johnson B."/>
            <person name="Johnson Q."/>
            <person name="Joshi V."/>
            <person name="Kalu J.B."/>
            <person name="Kam C."/>
            <person name="Kashfia A."/>
            <person name="Keebler J."/>
            <person name="Kisamo H."/>
            <person name="Kovar C.L."/>
            <person name="Lago L.A."/>
            <person name="Lai C.-Y."/>
            <person name="Laidlaw J."/>
            <person name="Lara F."/>
            <person name="Le T.-K."/>
            <person name="Lee S.L."/>
            <person name="Legall F.H."/>
            <person name="Lemon S.J."/>
            <person name="Lewis L.R."/>
            <person name="Li B."/>
            <person name="Liu Y."/>
            <person name="Liu Y.-S."/>
            <person name="Lopez J."/>
            <person name="Lozado R.J."/>
            <person name="Lu J."/>
            <person name="Madu R.C."/>
            <person name="Maheshwari M."/>
            <person name="Maheshwari R."/>
            <person name="Malloy K."/>
            <person name="Martinez E."/>
            <person name="Mathew T."/>
            <person name="Mercado I.C."/>
            <person name="Mercado C."/>
            <person name="Meyer B."/>
            <person name="Montgomery K."/>
            <person name="Morgan M.B."/>
            <person name="Munidasa M."/>
            <person name="Nazareth L.V."/>
            <person name="Nelson J."/>
            <person name="Ng B.M."/>
            <person name="Nguyen N.B."/>
            <person name="Nguyen P.Q."/>
            <person name="Nguyen T."/>
            <person name="Obregon M."/>
            <person name="Okwuonu G.O."/>
            <person name="Onwere C.G."/>
            <person name="Orozco G."/>
            <person name="Parra A."/>
            <person name="Patel S."/>
            <person name="Patil S."/>
            <person name="Perez A."/>
            <person name="Perez Y."/>
            <person name="Pham C."/>
            <person name="Primus E.L."/>
            <person name="Pu L.-L."/>
            <person name="Puazo M."/>
            <person name="Qin X."/>
            <person name="Quiroz J.B."/>
            <person name="Reese J."/>
            <person name="Richards S."/>
            <person name="Rives C.M."/>
            <person name="Robberts R."/>
            <person name="Ruiz S.J."/>
            <person name="Ruiz M.J."/>
            <person name="Santibanez J."/>
            <person name="Schneider B.W."/>
            <person name="Sisson I."/>
            <person name="Smith M."/>
            <person name="Sodergren E."/>
            <person name="Song X.-Z."/>
            <person name="Song B.B."/>
            <person name="Summersgill H."/>
            <person name="Thelus R."/>
            <person name="Thornton R.D."/>
            <person name="Trejos Z.Y."/>
            <person name="Usmani K."/>
            <person name="Vattathil S."/>
            <person name="Villasana D."/>
            <person name="Walker D.L."/>
            <person name="Wang S."/>
            <person name="Wang K."/>
            <person name="White C.S."/>
            <person name="Williams A.C."/>
            <person name="Williamson J."/>
            <person name="Wilson K."/>
            <person name="Woghiren I.O."/>
            <person name="Woodworth J.R."/>
            <person name="Worley K.C."/>
            <person name="Wright R.A."/>
            <person name="Wu W."/>
            <person name="Young L."/>
            <person name="Zhang L."/>
            <person name="Zhang J."/>
            <person name="Zhu Y."/>
            <person name="Muzny D.M."/>
            <person name="Weinstock G."/>
            <person name="Gibbs R.A."/>
        </authorList>
    </citation>
    <scope>NUCLEOTIDE SEQUENCE [LARGE SCALE GENOMIC DNA]</scope>
    <source>
        <strain evidence="9">LSR1</strain>
    </source>
</reference>
<name>A0A8R2NT75_ACYPI</name>
<keyword evidence="2 5" id="KW-0863">Zinc-finger</keyword>
<evidence type="ECO:0000256" key="6">
    <source>
        <dbReference type="SAM" id="MobiDB-lite"/>
    </source>
</evidence>
<evidence type="ECO:0000256" key="4">
    <source>
        <dbReference type="ARBA" id="ARBA00023125"/>
    </source>
</evidence>
<organism evidence="8 9">
    <name type="scientific">Acyrthosiphon pisum</name>
    <name type="common">Pea aphid</name>
    <dbReference type="NCBI Taxonomy" id="7029"/>
    <lineage>
        <taxon>Eukaryota</taxon>
        <taxon>Metazoa</taxon>
        <taxon>Ecdysozoa</taxon>
        <taxon>Arthropoda</taxon>
        <taxon>Hexapoda</taxon>
        <taxon>Insecta</taxon>
        <taxon>Pterygota</taxon>
        <taxon>Neoptera</taxon>
        <taxon>Paraneoptera</taxon>
        <taxon>Hemiptera</taxon>
        <taxon>Sternorrhyncha</taxon>
        <taxon>Aphidomorpha</taxon>
        <taxon>Aphidoidea</taxon>
        <taxon>Aphididae</taxon>
        <taxon>Macrosiphini</taxon>
        <taxon>Acyrthosiphon</taxon>
    </lineage>
</organism>
<keyword evidence="9" id="KW-1185">Reference proteome</keyword>
<dbReference type="RefSeq" id="XP_029346061.1">
    <property type="nucleotide sequence ID" value="XM_029490201.1"/>
</dbReference>
<evidence type="ECO:0000259" key="7">
    <source>
        <dbReference type="PROSITE" id="PS50950"/>
    </source>
</evidence>
<dbReference type="GO" id="GO:0008270">
    <property type="term" value="F:zinc ion binding"/>
    <property type="evidence" value="ECO:0007669"/>
    <property type="project" value="UniProtKB-KW"/>
</dbReference>
<evidence type="ECO:0000313" key="8">
    <source>
        <dbReference type="EnsemblMetazoa" id="XP_029346061.1"/>
    </source>
</evidence>
<dbReference type="SUPFAM" id="SSF57716">
    <property type="entry name" value="Glucocorticoid receptor-like (DNA-binding domain)"/>
    <property type="match status" value="1"/>
</dbReference>
<evidence type="ECO:0000256" key="1">
    <source>
        <dbReference type="ARBA" id="ARBA00022723"/>
    </source>
</evidence>
<evidence type="ECO:0000256" key="2">
    <source>
        <dbReference type="ARBA" id="ARBA00022771"/>
    </source>
</evidence>
<dbReference type="SMART" id="SM00980">
    <property type="entry name" value="THAP"/>
    <property type="match status" value="1"/>
</dbReference>
<dbReference type="InterPro" id="IPR038441">
    <property type="entry name" value="THAP_Znf_sf"/>
</dbReference>
<evidence type="ECO:0000256" key="3">
    <source>
        <dbReference type="ARBA" id="ARBA00022833"/>
    </source>
</evidence>
<reference evidence="8" key="2">
    <citation type="submission" date="2022-06" db="UniProtKB">
        <authorList>
            <consortium name="EnsemblMetazoa"/>
        </authorList>
    </citation>
    <scope>IDENTIFICATION</scope>
</reference>
<dbReference type="KEGG" id="api:100573547"/>
<sequence length="212" mass="25230">MLRCVVCRNCYSNTKYTRPDVIYHAFPKNEERRKEWLKMYGIGRCYEWHRICSDHFLEENYKPGPRRILNKNTIPQPYNKNNEENGFPSNYTNITQHNDVEMDINECLPTEQNHLSYTTQSNDVEMENNEFLPTEQNHLSYSTQSIDVETSTNEFLPREQNHLSYITQSNNVEMSTNEFLPREQSYLSYTAQSNDVETSTNEFLPREQNSLR</sequence>
<keyword evidence="4 5" id="KW-0238">DNA-binding</keyword>
<dbReference type="PROSITE" id="PS50950">
    <property type="entry name" value="ZF_THAP"/>
    <property type="match status" value="1"/>
</dbReference>
<dbReference type="Pfam" id="PF05485">
    <property type="entry name" value="THAP"/>
    <property type="match status" value="1"/>
</dbReference>
<dbReference type="EnsemblMetazoa" id="XM_029490201.1">
    <property type="protein sequence ID" value="XP_029346061.1"/>
    <property type="gene ID" value="LOC100573547"/>
</dbReference>
<feature type="region of interest" description="Disordered" evidence="6">
    <location>
        <begin position="192"/>
        <end position="212"/>
    </location>
</feature>
<keyword evidence="1" id="KW-0479">Metal-binding</keyword>
<dbReference type="Proteomes" id="UP000007819">
    <property type="component" value="Chromosome A2"/>
</dbReference>
<dbReference type="GeneID" id="100573547"/>
<dbReference type="InterPro" id="IPR006612">
    <property type="entry name" value="THAP_Znf"/>
</dbReference>
<dbReference type="OrthoDB" id="6356087at2759"/>
<dbReference type="GO" id="GO:0003677">
    <property type="term" value="F:DNA binding"/>
    <property type="evidence" value="ECO:0007669"/>
    <property type="project" value="UniProtKB-UniRule"/>
</dbReference>
<feature type="domain" description="THAP-type" evidence="7">
    <location>
        <begin position="1"/>
        <end position="78"/>
    </location>
</feature>
<evidence type="ECO:0000256" key="5">
    <source>
        <dbReference type="PROSITE-ProRule" id="PRU00309"/>
    </source>
</evidence>